<feature type="domain" description="UBC core" evidence="1">
    <location>
        <begin position="3"/>
        <end position="166"/>
    </location>
</feature>
<sequence>MGVRETRLTNDLRQVSELIANSGGSLKLISQTGNPPYEYIIEYRCKGIEQVNGNNPVYRNTHQVKIILGTNYPREKPDAQFLTPIFHPNVFSNQNVCLGNYWTPGETVTELILRIGKIIQYSKDVLNLDSPANSTAKTWASNNMSRFPVDTQTFKVNIGWTDISWTDV</sequence>
<evidence type="ECO:0000313" key="2">
    <source>
        <dbReference type="EMBL" id="REJ43336.1"/>
    </source>
</evidence>
<dbReference type="Gene3D" id="3.10.110.10">
    <property type="entry name" value="Ubiquitin Conjugating Enzyme"/>
    <property type="match status" value="1"/>
</dbReference>
<gene>
    <name evidence="2" type="ORF">DWQ54_10955</name>
</gene>
<evidence type="ECO:0000313" key="3">
    <source>
        <dbReference type="Proteomes" id="UP000256873"/>
    </source>
</evidence>
<dbReference type="InterPro" id="IPR016135">
    <property type="entry name" value="UBQ-conjugating_enzyme/RWD"/>
</dbReference>
<dbReference type="CDD" id="cd00195">
    <property type="entry name" value="UBCc_UEV"/>
    <property type="match status" value="1"/>
</dbReference>
<dbReference type="InterPro" id="IPR000608">
    <property type="entry name" value="UBC"/>
</dbReference>
<protein>
    <recommendedName>
        <fullName evidence="1">UBC core domain-containing protein</fullName>
    </recommendedName>
</protein>
<comment type="caution">
    <text evidence="2">The sequence shown here is derived from an EMBL/GenBank/DDBJ whole genome shotgun (WGS) entry which is preliminary data.</text>
</comment>
<dbReference type="PROSITE" id="PS50127">
    <property type="entry name" value="UBC_2"/>
    <property type="match status" value="1"/>
</dbReference>
<accession>A0A3E0L7F4</accession>
<dbReference type="SUPFAM" id="SSF54495">
    <property type="entry name" value="UBC-like"/>
    <property type="match status" value="1"/>
</dbReference>
<dbReference type="Pfam" id="PF00179">
    <property type="entry name" value="UQ_con"/>
    <property type="match status" value="1"/>
</dbReference>
<reference evidence="2 3" key="1">
    <citation type="submission" date="2017-10" db="EMBL/GenBank/DDBJ databases">
        <title>A large-scale comparative metagenomic study reveals the eutrophication-driven functional interactions in six Microcystis-epibionts communities.</title>
        <authorList>
            <person name="Li Q."/>
            <person name="Lin F."/>
        </authorList>
    </citation>
    <scope>NUCLEOTIDE SEQUENCE [LARGE SCALE GENOMIC DNA]</scope>
    <source>
        <strain evidence="2">TF09</strain>
    </source>
</reference>
<dbReference type="AlphaFoldDB" id="A0A3E0L7F4"/>
<dbReference type="EMBL" id="QQWC01000002">
    <property type="protein sequence ID" value="REJ43336.1"/>
    <property type="molecule type" value="Genomic_DNA"/>
</dbReference>
<evidence type="ECO:0000259" key="1">
    <source>
        <dbReference type="PROSITE" id="PS50127"/>
    </source>
</evidence>
<proteinExistence type="predicted"/>
<organism evidence="2 3">
    <name type="scientific">Microcystis flos-aquae TF09</name>
    <dbReference type="NCBI Taxonomy" id="2060473"/>
    <lineage>
        <taxon>Bacteria</taxon>
        <taxon>Bacillati</taxon>
        <taxon>Cyanobacteriota</taxon>
        <taxon>Cyanophyceae</taxon>
        <taxon>Oscillatoriophycideae</taxon>
        <taxon>Chroococcales</taxon>
        <taxon>Microcystaceae</taxon>
        <taxon>Microcystis</taxon>
    </lineage>
</organism>
<dbReference type="Proteomes" id="UP000256873">
    <property type="component" value="Unassembled WGS sequence"/>
</dbReference>
<name>A0A3E0L7F4_9CHRO</name>